<proteinExistence type="predicted"/>
<dbReference type="AlphaFoldDB" id="Q24HN1"/>
<accession>Q24HN1</accession>
<evidence type="ECO:0000313" key="1">
    <source>
        <dbReference type="EMBL" id="EAS07280.3"/>
    </source>
</evidence>
<organism evidence="1 2">
    <name type="scientific">Tetrahymena thermophila (strain SB210)</name>
    <dbReference type="NCBI Taxonomy" id="312017"/>
    <lineage>
        <taxon>Eukaryota</taxon>
        <taxon>Sar</taxon>
        <taxon>Alveolata</taxon>
        <taxon>Ciliophora</taxon>
        <taxon>Intramacronucleata</taxon>
        <taxon>Oligohymenophorea</taxon>
        <taxon>Hymenostomatida</taxon>
        <taxon>Tetrahymenina</taxon>
        <taxon>Tetrahymenidae</taxon>
        <taxon>Tetrahymena</taxon>
    </lineage>
</organism>
<dbReference type="InParanoid" id="Q24HN1"/>
<reference evidence="2" key="1">
    <citation type="journal article" date="2006" name="PLoS Biol.">
        <title>Macronuclear genome sequence of the ciliate Tetrahymena thermophila, a model eukaryote.</title>
        <authorList>
            <person name="Eisen J.A."/>
            <person name="Coyne R.S."/>
            <person name="Wu M."/>
            <person name="Wu D."/>
            <person name="Thiagarajan M."/>
            <person name="Wortman J.R."/>
            <person name="Badger J.H."/>
            <person name="Ren Q."/>
            <person name="Amedeo P."/>
            <person name="Jones K.M."/>
            <person name="Tallon L.J."/>
            <person name="Delcher A.L."/>
            <person name="Salzberg S.L."/>
            <person name="Silva J.C."/>
            <person name="Haas B.J."/>
            <person name="Majoros W.H."/>
            <person name="Farzad M."/>
            <person name="Carlton J.M."/>
            <person name="Smith R.K. Jr."/>
            <person name="Garg J."/>
            <person name="Pearlman R.E."/>
            <person name="Karrer K.M."/>
            <person name="Sun L."/>
            <person name="Manning G."/>
            <person name="Elde N.C."/>
            <person name="Turkewitz A.P."/>
            <person name="Asai D.J."/>
            <person name="Wilkes D.E."/>
            <person name="Wang Y."/>
            <person name="Cai H."/>
            <person name="Collins K."/>
            <person name="Stewart B.A."/>
            <person name="Lee S.R."/>
            <person name="Wilamowska K."/>
            <person name="Weinberg Z."/>
            <person name="Ruzzo W.L."/>
            <person name="Wloga D."/>
            <person name="Gaertig J."/>
            <person name="Frankel J."/>
            <person name="Tsao C.-C."/>
            <person name="Gorovsky M.A."/>
            <person name="Keeling P.J."/>
            <person name="Waller R.F."/>
            <person name="Patron N.J."/>
            <person name="Cherry J.M."/>
            <person name="Stover N.A."/>
            <person name="Krieger C.J."/>
            <person name="del Toro C."/>
            <person name="Ryder H.F."/>
            <person name="Williamson S.C."/>
            <person name="Barbeau R.A."/>
            <person name="Hamilton E.P."/>
            <person name="Orias E."/>
        </authorList>
    </citation>
    <scope>NUCLEOTIDE SEQUENCE [LARGE SCALE GENOMIC DNA]</scope>
    <source>
        <strain evidence="2">SB210</strain>
    </source>
</reference>
<protein>
    <submittedName>
        <fullName evidence="1">Uncharacterized protein</fullName>
    </submittedName>
</protein>
<dbReference type="GeneID" id="7843671"/>
<dbReference type="Proteomes" id="UP000009168">
    <property type="component" value="Unassembled WGS sequence"/>
</dbReference>
<evidence type="ECO:0000313" key="2">
    <source>
        <dbReference type="Proteomes" id="UP000009168"/>
    </source>
</evidence>
<dbReference type="EMBL" id="GG662241">
    <property type="protein sequence ID" value="EAS07280.3"/>
    <property type="molecule type" value="Genomic_DNA"/>
</dbReference>
<dbReference type="HOGENOM" id="CLU_1597792_0_0_1"/>
<dbReference type="KEGG" id="tet:TTHERM_01055560"/>
<name>Q24HN1_TETTS</name>
<sequence length="167" mass="19290">MIKAEDFDIQTCIIVWNQHIDGGSKELTSLNNNFIQIKSLQNGQISSNKQEQINEFIQKCETSLAKLNEILSDLNKIVIISGDTYSKEKQKLYDAQADDEDDYSKLSKLEKFMEMLESAYQVCQSCVKKFTYDINPTELQLILSRWQLGQIENELFAETFDAEDLQL</sequence>
<keyword evidence="2" id="KW-1185">Reference proteome</keyword>
<dbReference type="RefSeq" id="XP_001027522.3">
    <property type="nucleotide sequence ID" value="XM_001027522.4"/>
</dbReference>
<gene>
    <name evidence="1" type="ORF">TTHERM_01055560</name>
</gene>